<feature type="region of interest" description="Disordered" evidence="1">
    <location>
        <begin position="1"/>
        <end position="67"/>
    </location>
</feature>
<dbReference type="AlphaFoldDB" id="A0AAE1P4Z2"/>
<evidence type="ECO:0000313" key="3">
    <source>
        <dbReference type="Proteomes" id="UP001292094"/>
    </source>
</evidence>
<feature type="compositionally biased region" description="Basic and acidic residues" evidence="1">
    <location>
        <begin position="54"/>
        <end position="67"/>
    </location>
</feature>
<accession>A0AAE1P4Z2</accession>
<keyword evidence="3" id="KW-1185">Reference proteome</keyword>
<dbReference type="Proteomes" id="UP001292094">
    <property type="component" value="Unassembled WGS sequence"/>
</dbReference>
<comment type="caution">
    <text evidence="2">The sequence shown here is derived from an EMBL/GenBank/DDBJ whole genome shotgun (WGS) entry which is preliminary data.</text>
</comment>
<evidence type="ECO:0000256" key="1">
    <source>
        <dbReference type="SAM" id="MobiDB-lite"/>
    </source>
</evidence>
<organism evidence="2 3">
    <name type="scientific">Petrolisthes manimaculis</name>
    <dbReference type="NCBI Taxonomy" id="1843537"/>
    <lineage>
        <taxon>Eukaryota</taxon>
        <taxon>Metazoa</taxon>
        <taxon>Ecdysozoa</taxon>
        <taxon>Arthropoda</taxon>
        <taxon>Crustacea</taxon>
        <taxon>Multicrustacea</taxon>
        <taxon>Malacostraca</taxon>
        <taxon>Eumalacostraca</taxon>
        <taxon>Eucarida</taxon>
        <taxon>Decapoda</taxon>
        <taxon>Pleocyemata</taxon>
        <taxon>Anomura</taxon>
        <taxon>Galatheoidea</taxon>
        <taxon>Porcellanidae</taxon>
        <taxon>Petrolisthes</taxon>
    </lineage>
</organism>
<evidence type="ECO:0000313" key="2">
    <source>
        <dbReference type="EMBL" id="KAK4300775.1"/>
    </source>
</evidence>
<reference evidence="2" key="1">
    <citation type="submission" date="2023-11" db="EMBL/GenBank/DDBJ databases">
        <title>Genome assemblies of two species of porcelain crab, Petrolisthes cinctipes and Petrolisthes manimaculis (Anomura: Porcellanidae).</title>
        <authorList>
            <person name="Angst P."/>
        </authorList>
    </citation>
    <scope>NUCLEOTIDE SEQUENCE</scope>
    <source>
        <strain evidence="2">PB745_02</strain>
        <tissue evidence="2">Gill</tissue>
    </source>
</reference>
<dbReference type="EMBL" id="JAWZYT010002993">
    <property type="protein sequence ID" value="KAK4300775.1"/>
    <property type="molecule type" value="Genomic_DNA"/>
</dbReference>
<gene>
    <name evidence="2" type="ORF">Pmani_027049</name>
</gene>
<proteinExistence type="predicted"/>
<sequence length="67" mass="7871">MVREARNKYSPVPTTKAKRYTYPRPLPAAVKHLNEKGESEAHDALIGKQNYLRPQDRRRQDRSYEST</sequence>
<name>A0AAE1P4Z2_9EUCA</name>
<feature type="compositionally biased region" description="Basic and acidic residues" evidence="1">
    <location>
        <begin position="32"/>
        <end position="45"/>
    </location>
</feature>
<protein>
    <submittedName>
        <fullName evidence="2">Uncharacterized protein</fullName>
    </submittedName>
</protein>